<protein>
    <recommendedName>
        <fullName evidence="10">1,3-beta-glucanosyltransferase</fullName>
        <ecNumber evidence="10">2.4.1.-</ecNumber>
    </recommendedName>
</protein>
<dbReference type="EMBL" id="JAGSYN010000053">
    <property type="protein sequence ID" value="KAG7665073.1"/>
    <property type="molecule type" value="Genomic_DNA"/>
</dbReference>
<dbReference type="AlphaFoldDB" id="A0A8J5UK30"/>
<evidence type="ECO:0000256" key="7">
    <source>
        <dbReference type="ARBA" id="ARBA00023157"/>
    </source>
</evidence>
<dbReference type="EC" id="2.4.1.-" evidence="10"/>
<dbReference type="OrthoDB" id="421038at2759"/>
<evidence type="ECO:0000256" key="6">
    <source>
        <dbReference type="ARBA" id="ARBA00023136"/>
    </source>
</evidence>
<dbReference type="GO" id="GO:0005886">
    <property type="term" value="C:plasma membrane"/>
    <property type="evidence" value="ECO:0007669"/>
    <property type="project" value="UniProtKB-SubCell"/>
</dbReference>
<keyword evidence="12" id="KW-0812">Transmembrane</keyword>
<dbReference type="Pfam" id="PF07983">
    <property type="entry name" value="X8"/>
    <property type="match status" value="1"/>
</dbReference>
<dbReference type="InterPro" id="IPR012946">
    <property type="entry name" value="X8"/>
</dbReference>
<evidence type="ECO:0000256" key="11">
    <source>
        <dbReference type="SAM" id="MobiDB-lite"/>
    </source>
</evidence>
<evidence type="ECO:0000256" key="5">
    <source>
        <dbReference type="ARBA" id="ARBA00022729"/>
    </source>
</evidence>
<evidence type="ECO:0000256" key="1">
    <source>
        <dbReference type="ARBA" id="ARBA00004609"/>
    </source>
</evidence>
<proteinExistence type="inferred from homology"/>
<keyword evidence="9 10" id="KW-0449">Lipoprotein</keyword>
<dbReference type="GO" id="GO:0098552">
    <property type="term" value="C:side of membrane"/>
    <property type="evidence" value="ECO:0007669"/>
    <property type="project" value="UniProtKB-KW"/>
</dbReference>
<dbReference type="FunFam" id="1.20.58.1040:FF:000005">
    <property type="entry name" value="1,3-beta-glucanosyltransferase"/>
    <property type="match status" value="1"/>
</dbReference>
<feature type="transmembrane region" description="Helical" evidence="12">
    <location>
        <begin position="510"/>
        <end position="529"/>
    </location>
</feature>
<dbReference type="RefSeq" id="XP_049265305.1">
    <property type="nucleotide sequence ID" value="XM_049405030.1"/>
</dbReference>
<comment type="caution">
    <text evidence="14">The sequence shown here is derived from an EMBL/GenBank/DDBJ whole genome shotgun (WGS) entry which is preliminary data.</text>
</comment>
<evidence type="ECO:0000256" key="2">
    <source>
        <dbReference type="ARBA" id="ARBA00007528"/>
    </source>
</evidence>
<dbReference type="GO" id="GO:0042124">
    <property type="term" value="F:1,3-beta-glucanosyltransferase activity"/>
    <property type="evidence" value="ECO:0007669"/>
    <property type="project" value="TreeGrafter"/>
</dbReference>
<gene>
    <name evidence="14" type="ORF">J8A68_001382</name>
</gene>
<reference evidence="14 15" key="1">
    <citation type="journal article" date="2021" name="DNA Res.">
        <title>Genome analysis of Candida subhashii reveals its hybrid nature and dual mitochondrial genome conformations.</title>
        <authorList>
            <person name="Mixao V."/>
            <person name="Hegedusova E."/>
            <person name="Saus E."/>
            <person name="Pryszcz L.P."/>
            <person name="Cillingova A."/>
            <person name="Nosek J."/>
            <person name="Gabaldon T."/>
        </authorList>
    </citation>
    <scope>NUCLEOTIDE SEQUENCE [LARGE SCALE GENOMIC DNA]</scope>
    <source>
        <strain evidence="14 15">CBS 10753</strain>
    </source>
</reference>
<keyword evidence="5 10" id="KW-0732">Signal</keyword>
<dbReference type="GeneID" id="73468183"/>
<name>A0A8J5UK30_9ASCO</name>
<comment type="subcellular location">
    <subcellularLocation>
        <location evidence="1 10">Cell membrane</location>
        <topology evidence="1 10">Lipid-anchor</topology>
        <topology evidence="1 10">GPI-anchor</topology>
    </subcellularLocation>
</comment>
<evidence type="ECO:0000259" key="13">
    <source>
        <dbReference type="SMART" id="SM00768"/>
    </source>
</evidence>
<comment type="similarity">
    <text evidence="2 10">Belongs to the glycosyl hydrolase 72 family.</text>
</comment>
<evidence type="ECO:0000313" key="14">
    <source>
        <dbReference type="EMBL" id="KAG7665073.1"/>
    </source>
</evidence>
<dbReference type="GO" id="GO:0031505">
    <property type="term" value="P:fungal-type cell wall organization"/>
    <property type="evidence" value="ECO:0007669"/>
    <property type="project" value="UniProtKB-ARBA"/>
</dbReference>
<accession>A0A8J5UK30</accession>
<keyword evidence="3" id="KW-1003">Cell membrane</keyword>
<keyword evidence="4 10" id="KW-0336">GPI-anchor</keyword>
<dbReference type="Pfam" id="PF03198">
    <property type="entry name" value="Glyco_hydro_72"/>
    <property type="match status" value="1"/>
</dbReference>
<evidence type="ECO:0000313" key="15">
    <source>
        <dbReference type="Proteomes" id="UP000694255"/>
    </source>
</evidence>
<evidence type="ECO:0000256" key="8">
    <source>
        <dbReference type="ARBA" id="ARBA00023180"/>
    </source>
</evidence>
<dbReference type="Proteomes" id="UP000694255">
    <property type="component" value="Unassembled WGS sequence"/>
</dbReference>
<dbReference type="SMART" id="SM00768">
    <property type="entry name" value="X8"/>
    <property type="match status" value="1"/>
</dbReference>
<evidence type="ECO:0000256" key="9">
    <source>
        <dbReference type="ARBA" id="ARBA00023288"/>
    </source>
</evidence>
<feature type="signal peptide" evidence="10">
    <location>
        <begin position="1"/>
        <end position="20"/>
    </location>
</feature>
<evidence type="ECO:0000256" key="3">
    <source>
        <dbReference type="ARBA" id="ARBA00022475"/>
    </source>
</evidence>
<keyword evidence="12" id="KW-1133">Transmembrane helix</keyword>
<evidence type="ECO:0000256" key="10">
    <source>
        <dbReference type="RuleBase" id="RU361209"/>
    </source>
</evidence>
<dbReference type="GO" id="GO:0071970">
    <property type="term" value="P:fungal-type cell wall (1-&gt;3)-beta-D-glucan biosynthetic process"/>
    <property type="evidence" value="ECO:0007669"/>
    <property type="project" value="TreeGrafter"/>
</dbReference>
<keyword evidence="8" id="KW-0325">Glycoprotein</keyword>
<organism evidence="14 15">
    <name type="scientific">[Candida] subhashii</name>
    <dbReference type="NCBI Taxonomy" id="561895"/>
    <lineage>
        <taxon>Eukaryota</taxon>
        <taxon>Fungi</taxon>
        <taxon>Dikarya</taxon>
        <taxon>Ascomycota</taxon>
        <taxon>Saccharomycotina</taxon>
        <taxon>Pichiomycetes</taxon>
        <taxon>Debaryomycetaceae</taxon>
        <taxon>Spathaspora</taxon>
    </lineage>
</organism>
<evidence type="ECO:0000256" key="12">
    <source>
        <dbReference type="SAM" id="Phobius"/>
    </source>
</evidence>
<dbReference type="InterPro" id="IPR004886">
    <property type="entry name" value="Glucanosyltransferase"/>
</dbReference>
<dbReference type="GO" id="GO:0030445">
    <property type="term" value="C:yeast-form cell wall"/>
    <property type="evidence" value="ECO:0007669"/>
    <property type="project" value="UniProtKB-ARBA"/>
</dbReference>
<keyword evidence="10" id="KW-0808">Transferase</keyword>
<keyword evidence="6 10" id="KW-0472">Membrane</keyword>
<feature type="chain" id="PRO_5035339889" description="1,3-beta-glucanosyltransferase" evidence="10">
    <location>
        <begin position="21"/>
        <end position="530"/>
    </location>
</feature>
<dbReference type="PANTHER" id="PTHR31468:SF2">
    <property type="entry name" value="1,3-BETA-GLUCANOSYLTRANSFERASE GAS1"/>
    <property type="match status" value="1"/>
</dbReference>
<feature type="domain" description="X8" evidence="13">
    <location>
        <begin position="379"/>
        <end position="467"/>
    </location>
</feature>
<dbReference type="PANTHER" id="PTHR31468">
    <property type="entry name" value="1,3-BETA-GLUCANOSYLTRANSFERASE GAS1"/>
    <property type="match status" value="1"/>
</dbReference>
<sequence>MKLSTVAASLISLSAPLVHAKFATTPEIEIVGNKFYYSNNGTQFLMRGIAYQQNAANATNGQQYVDPLADEDVCKRDVEYFKELNTNTLRVYAVDPTIDHDPCMEIFANAGIYIIADLSEPLLSVNREDPSWTLELYQRYTDVVDMFAPYSNVLGFFAGNEVTNDATNTDASPFVKAAVRDTKAYISAQGYRAIPVGYSSNDDEETRVAIADYFACGDFDERADFFGINMYEWCGRSTFRESGYADRTEDFRNLTIPIFFSEYGCNINRPRLFQEVGTLYGDDMTDIWSGGIVYMFHEEENDYGLVEINGDRVVTNGDYENYSSEINKISPNLAHSSTASEAATRTLACPASDAPTWRASSELPPTPDREYCDCVAEQMECVVNDNVDAEDYGELYGTICGLIDCSDISSNGTTGEYGQYSFCSPKEKLSFVLNQYYRLYDRAEDACDFGGSATINESANTATSCSAGNPFTAAPRSRTSSSSETDDSIETGNRDSAGVVNAKRLSTFELVGLTAIISAFATGATLIFFD</sequence>
<keyword evidence="15" id="KW-1185">Reference proteome</keyword>
<keyword evidence="7" id="KW-1015">Disulfide bond</keyword>
<dbReference type="FunFam" id="3.20.20.80:FF:000038">
    <property type="entry name" value="1,3-beta-glucanosyltransferase"/>
    <property type="match status" value="1"/>
</dbReference>
<comment type="function">
    <text evidence="10">Splits internally a 1,3-beta-glucan molecule and transfers the newly generated reducing end (the donor) to the non-reducing end of another 1,3-beta-glucan molecule (the acceptor) forming a 1,3-beta linkage, resulting in the elongation of 1,3-beta-glucan chains in the cell wall.</text>
</comment>
<dbReference type="GO" id="GO:1903561">
    <property type="term" value="C:extracellular vesicle"/>
    <property type="evidence" value="ECO:0007669"/>
    <property type="project" value="UniProtKB-ARBA"/>
</dbReference>
<evidence type="ECO:0000256" key="4">
    <source>
        <dbReference type="ARBA" id="ARBA00022622"/>
    </source>
</evidence>
<feature type="region of interest" description="Disordered" evidence="11">
    <location>
        <begin position="461"/>
        <end position="494"/>
    </location>
</feature>